<proteinExistence type="predicted"/>
<dbReference type="PROSITE" id="PS50181">
    <property type="entry name" value="FBOX"/>
    <property type="match status" value="1"/>
</dbReference>
<dbReference type="SMART" id="SM00256">
    <property type="entry name" value="FBOX"/>
    <property type="match status" value="1"/>
</dbReference>
<comment type="caution">
    <text evidence="2">The sequence shown here is derived from an EMBL/GenBank/DDBJ whole genome shotgun (WGS) entry which is preliminary data.</text>
</comment>
<evidence type="ECO:0000259" key="1">
    <source>
        <dbReference type="PROSITE" id="PS50181"/>
    </source>
</evidence>
<dbReference type="KEGG" id="mrr:Moror_14606"/>
<feature type="domain" description="F-box" evidence="1">
    <location>
        <begin position="57"/>
        <end position="106"/>
    </location>
</feature>
<dbReference type="InterPro" id="IPR036047">
    <property type="entry name" value="F-box-like_dom_sf"/>
</dbReference>
<name>V2YNH6_MONRO</name>
<accession>V2YNH6</accession>
<evidence type="ECO:0000313" key="3">
    <source>
        <dbReference type="Proteomes" id="UP000017559"/>
    </source>
</evidence>
<evidence type="ECO:0000313" key="2">
    <source>
        <dbReference type="EMBL" id="ESK93234.1"/>
    </source>
</evidence>
<dbReference type="Gene3D" id="1.20.1280.50">
    <property type="match status" value="1"/>
</dbReference>
<dbReference type="OrthoDB" id="2322499at2759"/>
<dbReference type="CDD" id="cd09917">
    <property type="entry name" value="F-box_SF"/>
    <property type="match status" value="1"/>
</dbReference>
<dbReference type="Proteomes" id="UP000017559">
    <property type="component" value="Unassembled WGS sequence"/>
</dbReference>
<sequence length="708" mass="82896">MAGTVMDLLLQAHKRQQDAPPPKKRHRIAPNHVASASPSIPREKKRVIAFGKRTARLSRLPELPVDILFEIFGHLMPLDLLHLARTNKDLRQLLMRKSASSTWKEAFSNVTDIGCPDDVSYPAWASLIWDKDCHNCRTPNSRTMNFFLRIRLCARCSRSCLSEIGVGEETRGVKSIIQECIPYSNWGNGYAASKVCVVRVKREFQKGLERAGEDGEEAKSEFIRQKKEVLRKQNDHAALWESWSNSLQNDRQRELDDIRDKRSRALERKLIAEGYEAEVQRLNDSSAVYYDKPFPRWADHPAVKQPKPLTDRHWNQIKSDMIKYMEDVKADRLREERRRLIWKRRELATEFLISYRSTHHPPGNFFPSPIDFWFWRPIKELIDSPSTETVKFDFHDINIAPFVNRWIEEKMSELCRLLRFSDEFWYARPADLKRATCVFSCTHHQFHRFPNNLWPEGHYPCMWFPEFIHHPCNALEWKSHDPGDVEYLEISAEDDQYTRIDKDVRAGASLEIGAEFPGRYWRRRQWSTKWLTYDEKASRTVRNILDACGMDRKATVDSVDEADPKVVCLKCSFGAKPDGVRRYPILTWRGAVQHSMKKHWGDSGVSWHMLSSEEAARARVLEQQEYTRRGIEKPPERSWRCGQCKDTSQDPGYMSLVILNQHFDEKHDGSKNIEADVDYYRGMDMPPRQPLVVQMIPPKYEEEECSIE</sequence>
<keyword evidence="3" id="KW-1185">Reference proteome</keyword>
<dbReference type="AlphaFoldDB" id="V2YNH6"/>
<organism evidence="2 3">
    <name type="scientific">Moniliophthora roreri (strain MCA 2997)</name>
    <name type="common">Cocoa frosty pod rot fungus</name>
    <name type="synonym">Crinipellis roreri</name>
    <dbReference type="NCBI Taxonomy" id="1381753"/>
    <lineage>
        <taxon>Eukaryota</taxon>
        <taxon>Fungi</taxon>
        <taxon>Dikarya</taxon>
        <taxon>Basidiomycota</taxon>
        <taxon>Agaricomycotina</taxon>
        <taxon>Agaricomycetes</taxon>
        <taxon>Agaricomycetidae</taxon>
        <taxon>Agaricales</taxon>
        <taxon>Marasmiineae</taxon>
        <taxon>Marasmiaceae</taxon>
        <taxon>Moniliophthora</taxon>
    </lineage>
</organism>
<dbReference type="Pfam" id="PF12937">
    <property type="entry name" value="F-box-like"/>
    <property type="match status" value="1"/>
</dbReference>
<dbReference type="EMBL" id="AWSO01000218">
    <property type="protein sequence ID" value="ESK93234.1"/>
    <property type="molecule type" value="Genomic_DNA"/>
</dbReference>
<gene>
    <name evidence="2" type="ORF">Moror_14606</name>
</gene>
<protein>
    <recommendedName>
        <fullName evidence="1">F-box domain-containing protein</fullName>
    </recommendedName>
</protein>
<dbReference type="HOGENOM" id="CLU_010790_2_0_1"/>
<dbReference type="SUPFAM" id="SSF81383">
    <property type="entry name" value="F-box domain"/>
    <property type="match status" value="1"/>
</dbReference>
<dbReference type="InterPro" id="IPR001810">
    <property type="entry name" value="F-box_dom"/>
</dbReference>
<reference evidence="2 3" key="1">
    <citation type="journal article" date="2014" name="BMC Genomics">
        <title>Genome and secretome analysis of the hemibiotrophic fungal pathogen, Moniliophthora roreri, which causes frosty pod rot disease of cacao: mechanisms of the biotrophic and necrotrophic phases.</title>
        <authorList>
            <person name="Meinhardt L.W."/>
            <person name="Costa G.G.L."/>
            <person name="Thomazella D.P.T."/>
            <person name="Teixeira P.J.P.L."/>
            <person name="Carazzolle M.F."/>
            <person name="Schuster S.C."/>
            <person name="Carlson J.E."/>
            <person name="Guiltinan M.J."/>
            <person name="Mieczkowski P."/>
            <person name="Farmer A."/>
            <person name="Ramaraj T."/>
            <person name="Crozier J."/>
            <person name="Davis R.E."/>
            <person name="Shao J."/>
            <person name="Melnick R.L."/>
            <person name="Pereira G.A.G."/>
            <person name="Bailey B.A."/>
        </authorList>
    </citation>
    <scope>NUCLEOTIDE SEQUENCE [LARGE SCALE GENOMIC DNA]</scope>
    <source>
        <strain evidence="2 3">MCA 2997</strain>
    </source>
</reference>